<protein>
    <submittedName>
        <fullName evidence="2 4">Lipase EstA/Esterase EstB family-containing protein</fullName>
    </submittedName>
</protein>
<evidence type="ECO:0000256" key="1">
    <source>
        <dbReference type="SAM" id="SignalP"/>
    </source>
</evidence>
<dbReference type="InterPro" id="IPR029058">
    <property type="entry name" value="AB_hydrolase_fold"/>
</dbReference>
<dbReference type="OMA" id="GGHAQIM"/>
<keyword evidence="3" id="KW-1185">Reference proteome</keyword>
<dbReference type="Gene3D" id="3.40.50.1820">
    <property type="entry name" value="alpha/beta hydrolase"/>
    <property type="match status" value="1"/>
</dbReference>
<dbReference type="SUPFAM" id="SSF53474">
    <property type="entry name" value="alpha/beta-Hydrolases"/>
    <property type="match status" value="1"/>
</dbReference>
<evidence type="ECO:0000313" key="2">
    <source>
        <dbReference type="EMBL" id="CEF63541.1"/>
    </source>
</evidence>
<dbReference type="GO" id="GO:0016042">
    <property type="term" value="P:lipid catabolic process"/>
    <property type="evidence" value="ECO:0007669"/>
    <property type="project" value="InterPro"/>
</dbReference>
<dbReference type="CTD" id="36375906"/>
<feature type="chain" id="PRO_5015030371" evidence="1">
    <location>
        <begin position="19"/>
        <end position="292"/>
    </location>
</feature>
<accession>A0A090L1G6</accession>
<dbReference type="WormBase" id="SRAE_1000180200">
    <property type="protein sequence ID" value="SRP00840"/>
    <property type="gene ID" value="WBGene00258411"/>
</dbReference>
<dbReference type="InterPro" id="IPR002918">
    <property type="entry name" value="Lipase_EstA/Esterase_EstB"/>
</dbReference>
<proteinExistence type="predicted"/>
<keyword evidence="1" id="KW-0732">Signal</keyword>
<name>A0A090L1G6_STRRB</name>
<dbReference type="GeneID" id="36375906"/>
<dbReference type="Proteomes" id="UP000035682">
    <property type="component" value="Unplaced"/>
</dbReference>
<evidence type="ECO:0000313" key="4">
    <source>
        <dbReference type="WBParaSite" id="SRAE_1000180200.1"/>
    </source>
</evidence>
<reference evidence="2 3" key="1">
    <citation type="submission" date="2014-09" db="EMBL/GenBank/DDBJ databases">
        <authorList>
            <person name="Martin A.A."/>
        </authorList>
    </citation>
    <scope>NUCLEOTIDE SEQUENCE</scope>
    <source>
        <strain evidence="3">ED321</strain>
        <strain evidence="2">ED321 Heterogonic</strain>
    </source>
</reference>
<dbReference type="WBParaSite" id="SRAE_1000180200.1">
    <property type="protein sequence ID" value="SRAE_1000180200.1"/>
    <property type="gene ID" value="WBGene00258411"/>
</dbReference>
<dbReference type="EMBL" id="LN609528">
    <property type="protein sequence ID" value="CEF63541.1"/>
    <property type="molecule type" value="Genomic_DNA"/>
</dbReference>
<gene>
    <name evidence="2 4 5" type="ORF">SRAE_1000180200</name>
</gene>
<dbReference type="PANTHER" id="PTHR32015">
    <property type="entry name" value="FASTING INDUCED LIPASE"/>
    <property type="match status" value="1"/>
</dbReference>
<organism evidence="2">
    <name type="scientific">Strongyloides ratti</name>
    <name type="common">Parasitic roundworm</name>
    <dbReference type="NCBI Taxonomy" id="34506"/>
    <lineage>
        <taxon>Eukaryota</taxon>
        <taxon>Metazoa</taxon>
        <taxon>Ecdysozoa</taxon>
        <taxon>Nematoda</taxon>
        <taxon>Chromadorea</taxon>
        <taxon>Rhabditida</taxon>
        <taxon>Tylenchina</taxon>
        <taxon>Panagrolaimomorpha</taxon>
        <taxon>Strongyloidoidea</taxon>
        <taxon>Strongyloididae</taxon>
        <taxon>Strongyloides</taxon>
    </lineage>
</organism>
<dbReference type="AlphaFoldDB" id="A0A090L1G6"/>
<evidence type="ECO:0000313" key="3">
    <source>
        <dbReference type="Proteomes" id="UP000035682"/>
    </source>
</evidence>
<dbReference type="PANTHER" id="PTHR32015:SF3">
    <property type="entry name" value="TRIACYLGLYCEROL LIPASE"/>
    <property type="match status" value="1"/>
</dbReference>
<dbReference type="OrthoDB" id="5853720at2759"/>
<sequence length="292" mass="32959">MILQQFIFFIFLIIYVTPEFTEDFREFILTKYGQKYLETIERLDMGSNMLGSFGGKISPKEVIKRRPVIFIHGTMLRAGIFKPHRKMFMSRGYQNSELYGTTFGDGGQTPLLQKPMFCQDVKIVRKLIEAVINYANSTVDVIGYSMGAAITRKAIFGGKCVDTGEEIGIPLTNYIHTYISVAGVTHGFESCATIHSSNFACNLVNGMHCRSKFLQELNNQSVKFEGRHTFGILSREDGLVGVNCCGNGCSNLKFADANFSRNSNSHFSIVHQTRELMYDLIIGRFNQIIESW</sequence>
<dbReference type="Pfam" id="PF01674">
    <property type="entry name" value="Lipase_2"/>
    <property type="match status" value="1"/>
</dbReference>
<reference evidence="4" key="2">
    <citation type="submission" date="2020-12" db="UniProtKB">
        <authorList>
            <consortium name="WormBaseParasite"/>
        </authorList>
    </citation>
    <scope>IDENTIFICATION</scope>
</reference>
<dbReference type="GO" id="GO:0016298">
    <property type="term" value="F:lipase activity"/>
    <property type="evidence" value="ECO:0007669"/>
    <property type="project" value="TreeGrafter"/>
</dbReference>
<feature type="signal peptide" evidence="1">
    <location>
        <begin position="1"/>
        <end position="18"/>
    </location>
</feature>
<evidence type="ECO:0000313" key="5">
    <source>
        <dbReference type="WormBase" id="SRAE_1000180200"/>
    </source>
</evidence>
<dbReference type="RefSeq" id="XP_024502743.1">
    <property type="nucleotide sequence ID" value="XM_024648801.1"/>
</dbReference>